<feature type="region of interest" description="Disordered" evidence="1">
    <location>
        <begin position="124"/>
        <end position="157"/>
    </location>
</feature>
<sequence>MPDGSFGFDSPSTGDAPLLLAIPARIWRLYVEYLCSAQPGTWVASVTSMFQLLACLVIAPFAILSLLDVMSYIIARTLGVVETTKASTSDKLASDAYDSDGTLSETEEMPGGRLVYPSVHVTPASSGHATGHGVDAEEEQSRDADAAPTPSLSVRGGFKSRFSETIPMPGAQVLPVLGEPEACFFSPSDEKNLELSGALLSSPALSRRGSPTLERRQSLRGDLNTTASSNSESFTMLGKDSEADEASSLSSLRKRGGAIVSNDASVSYGRNDHQSF</sequence>
<name>A0A4S4L1B5_9AGAM</name>
<dbReference type="EMBL" id="SGPK01000332">
    <property type="protein sequence ID" value="THH04551.1"/>
    <property type="molecule type" value="Genomic_DNA"/>
</dbReference>
<feature type="transmembrane region" description="Helical" evidence="2">
    <location>
        <begin position="49"/>
        <end position="67"/>
    </location>
</feature>
<keyword evidence="2" id="KW-0472">Membrane</keyword>
<dbReference type="Proteomes" id="UP000308199">
    <property type="component" value="Unassembled WGS sequence"/>
</dbReference>
<evidence type="ECO:0008006" key="5">
    <source>
        <dbReference type="Google" id="ProtNLM"/>
    </source>
</evidence>
<dbReference type="AlphaFoldDB" id="A0A4S4L1B5"/>
<gene>
    <name evidence="3" type="ORF">EW145_g5431</name>
</gene>
<keyword evidence="4" id="KW-1185">Reference proteome</keyword>
<feature type="compositionally biased region" description="Polar residues" evidence="1">
    <location>
        <begin position="223"/>
        <end position="234"/>
    </location>
</feature>
<protein>
    <recommendedName>
        <fullName evidence="5">Transmembrane protein</fullName>
    </recommendedName>
</protein>
<evidence type="ECO:0000313" key="4">
    <source>
        <dbReference type="Proteomes" id="UP000308199"/>
    </source>
</evidence>
<organism evidence="3 4">
    <name type="scientific">Phellinidium pouzarii</name>
    <dbReference type="NCBI Taxonomy" id="167371"/>
    <lineage>
        <taxon>Eukaryota</taxon>
        <taxon>Fungi</taxon>
        <taxon>Dikarya</taxon>
        <taxon>Basidiomycota</taxon>
        <taxon>Agaricomycotina</taxon>
        <taxon>Agaricomycetes</taxon>
        <taxon>Hymenochaetales</taxon>
        <taxon>Hymenochaetaceae</taxon>
        <taxon>Phellinidium</taxon>
    </lineage>
</organism>
<evidence type="ECO:0000313" key="3">
    <source>
        <dbReference type="EMBL" id="THH04551.1"/>
    </source>
</evidence>
<evidence type="ECO:0000256" key="2">
    <source>
        <dbReference type="SAM" id="Phobius"/>
    </source>
</evidence>
<evidence type="ECO:0000256" key="1">
    <source>
        <dbReference type="SAM" id="MobiDB-lite"/>
    </source>
</evidence>
<keyword evidence="2" id="KW-0812">Transmembrane</keyword>
<proteinExistence type="predicted"/>
<accession>A0A4S4L1B5</accession>
<dbReference type="OrthoDB" id="3363417at2759"/>
<keyword evidence="2" id="KW-1133">Transmembrane helix</keyword>
<comment type="caution">
    <text evidence="3">The sequence shown here is derived from an EMBL/GenBank/DDBJ whole genome shotgun (WGS) entry which is preliminary data.</text>
</comment>
<feature type="region of interest" description="Disordered" evidence="1">
    <location>
        <begin position="203"/>
        <end position="254"/>
    </location>
</feature>
<reference evidence="3 4" key="1">
    <citation type="submission" date="2019-02" db="EMBL/GenBank/DDBJ databases">
        <title>Genome sequencing of the rare red list fungi Phellinidium pouzarii.</title>
        <authorList>
            <person name="Buettner E."/>
            <person name="Kellner H."/>
        </authorList>
    </citation>
    <scope>NUCLEOTIDE SEQUENCE [LARGE SCALE GENOMIC DNA]</scope>
    <source>
        <strain evidence="3 4">DSM 108285</strain>
    </source>
</reference>